<organism evidence="3 4">
    <name type="scientific">Cetobacterium somerae ATCC BAA-474</name>
    <dbReference type="NCBI Taxonomy" id="1319815"/>
    <lineage>
        <taxon>Bacteria</taxon>
        <taxon>Fusobacteriati</taxon>
        <taxon>Fusobacteriota</taxon>
        <taxon>Fusobacteriia</taxon>
        <taxon>Fusobacteriales</taxon>
        <taxon>Fusobacteriaceae</taxon>
        <taxon>Cetobacterium</taxon>
    </lineage>
</organism>
<dbReference type="eggNOG" id="COG0463">
    <property type="taxonomic scope" value="Bacteria"/>
</dbReference>
<gene>
    <name evidence="3" type="ORF">HMPREF0202_00665</name>
</gene>
<name>U7VD52_9FUSO</name>
<dbReference type="CDD" id="cd02511">
    <property type="entry name" value="Beta4Glucosyltransferase"/>
    <property type="match status" value="1"/>
</dbReference>
<dbReference type="AlphaFoldDB" id="U7VD52"/>
<dbReference type="HOGENOM" id="CLU_065962_1_0_0"/>
<feature type="domain" description="Glycosyltransferase 2-like" evidence="2">
    <location>
        <begin position="3"/>
        <end position="117"/>
    </location>
</feature>
<dbReference type="Proteomes" id="UP000017081">
    <property type="component" value="Unassembled WGS sequence"/>
</dbReference>
<dbReference type="PANTHER" id="PTHR43630:SF2">
    <property type="entry name" value="GLYCOSYLTRANSFERASE"/>
    <property type="match status" value="1"/>
</dbReference>
<evidence type="ECO:0000313" key="3">
    <source>
        <dbReference type="EMBL" id="ERT69436.1"/>
    </source>
</evidence>
<dbReference type="Pfam" id="PF00535">
    <property type="entry name" value="Glycos_transf_2"/>
    <property type="match status" value="1"/>
</dbReference>
<keyword evidence="4" id="KW-1185">Reference proteome</keyword>
<dbReference type="InterPro" id="IPR029044">
    <property type="entry name" value="Nucleotide-diphossugar_trans"/>
</dbReference>
<keyword evidence="1" id="KW-0472">Membrane</keyword>
<dbReference type="PANTHER" id="PTHR43630">
    <property type="entry name" value="POLY-BETA-1,6-N-ACETYL-D-GLUCOSAMINE SYNTHASE"/>
    <property type="match status" value="1"/>
</dbReference>
<accession>U7VD52</accession>
<dbReference type="RefSeq" id="WP_023050211.1">
    <property type="nucleotide sequence ID" value="NZ_CP173065.2"/>
</dbReference>
<dbReference type="PATRIC" id="fig|1319815.3.peg.635"/>
<dbReference type="InterPro" id="IPR001173">
    <property type="entry name" value="Glyco_trans_2-like"/>
</dbReference>
<evidence type="ECO:0000313" key="4">
    <source>
        <dbReference type="Proteomes" id="UP000017081"/>
    </source>
</evidence>
<proteinExistence type="predicted"/>
<protein>
    <recommendedName>
        <fullName evidence="2">Glycosyltransferase 2-like domain-containing protein</fullName>
    </recommendedName>
</protein>
<feature type="transmembrane region" description="Helical" evidence="1">
    <location>
        <begin position="210"/>
        <end position="235"/>
    </location>
</feature>
<evidence type="ECO:0000259" key="2">
    <source>
        <dbReference type="Pfam" id="PF00535"/>
    </source>
</evidence>
<sequence>MLSVGLITFNEELRLERTLKAVQGLADEIVVIDSFSTDNTVEIAQSFGAKVEQISWPGYGMQKNNVIERCTKDWILLIDADEVITPELAKEIKEVMKHGDYYVYEIPFNSVCFGKRIRFGGWSGSSRVRLFKKTSGHYSLDAVHEQFLTGDDIGKLHHRIDHYTYEDYYDYLHKFNRYTSEGALVAFNKNKSAGLFNIVLNPIFKFLRMYIFRFGFLDGIEGLALSTFSALYTSVKYLKLREMKRKNDTNC</sequence>
<reference evidence="3 4" key="1">
    <citation type="submission" date="2013-08" db="EMBL/GenBank/DDBJ databases">
        <authorList>
            <person name="Weinstock G."/>
            <person name="Sodergren E."/>
            <person name="Wylie T."/>
            <person name="Fulton L."/>
            <person name="Fulton R."/>
            <person name="Fronick C."/>
            <person name="O'Laughlin M."/>
            <person name="Godfrey J."/>
            <person name="Miner T."/>
            <person name="Herter B."/>
            <person name="Appelbaum E."/>
            <person name="Cordes M."/>
            <person name="Lek S."/>
            <person name="Wollam A."/>
            <person name="Pepin K.H."/>
            <person name="Palsikar V.B."/>
            <person name="Mitreva M."/>
            <person name="Wilson R.K."/>
        </authorList>
    </citation>
    <scope>NUCLEOTIDE SEQUENCE [LARGE SCALE GENOMIC DNA]</scope>
    <source>
        <strain evidence="3 4">ATCC BAA-474</strain>
    </source>
</reference>
<dbReference type="STRING" id="1319815.HMPREF0202_00665"/>
<keyword evidence="1" id="KW-1133">Transmembrane helix</keyword>
<dbReference type="EMBL" id="AXZF01000024">
    <property type="protein sequence ID" value="ERT69436.1"/>
    <property type="molecule type" value="Genomic_DNA"/>
</dbReference>
<keyword evidence="1" id="KW-0812">Transmembrane</keyword>
<dbReference type="SUPFAM" id="SSF53448">
    <property type="entry name" value="Nucleotide-diphospho-sugar transferases"/>
    <property type="match status" value="1"/>
</dbReference>
<comment type="caution">
    <text evidence="3">The sequence shown here is derived from an EMBL/GenBank/DDBJ whole genome shotgun (WGS) entry which is preliminary data.</text>
</comment>
<evidence type="ECO:0000256" key="1">
    <source>
        <dbReference type="SAM" id="Phobius"/>
    </source>
</evidence>
<dbReference type="Gene3D" id="3.90.550.10">
    <property type="entry name" value="Spore Coat Polysaccharide Biosynthesis Protein SpsA, Chain A"/>
    <property type="match status" value="1"/>
</dbReference>